<dbReference type="Pfam" id="PF14389">
    <property type="entry name" value="Lzipper-MIP1"/>
    <property type="match status" value="1"/>
</dbReference>
<feature type="domain" description="Ternary complex factor MIP1 leucine-zipper" evidence="4">
    <location>
        <begin position="88"/>
        <end position="168"/>
    </location>
</feature>
<evidence type="ECO:0008006" key="7">
    <source>
        <dbReference type="Google" id="ProtNLM"/>
    </source>
</evidence>
<dbReference type="InterPro" id="IPR006869">
    <property type="entry name" value="DUF547"/>
</dbReference>
<feature type="region of interest" description="Disordered" evidence="2">
    <location>
        <begin position="49"/>
        <end position="81"/>
    </location>
</feature>
<comment type="caution">
    <text evidence="5">The sequence shown here is derived from an EMBL/GenBank/DDBJ whole genome shotgun (WGS) entry which is preliminary data.</text>
</comment>
<evidence type="ECO:0000313" key="6">
    <source>
        <dbReference type="Proteomes" id="UP001141552"/>
    </source>
</evidence>
<evidence type="ECO:0000256" key="2">
    <source>
        <dbReference type="SAM" id="MobiDB-lite"/>
    </source>
</evidence>
<proteinExistence type="predicted"/>
<organism evidence="5 6">
    <name type="scientific">Turnera subulata</name>
    <dbReference type="NCBI Taxonomy" id="218843"/>
    <lineage>
        <taxon>Eukaryota</taxon>
        <taxon>Viridiplantae</taxon>
        <taxon>Streptophyta</taxon>
        <taxon>Embryophyta</taxon>
        <taxon>Tracheophyta</taxon>
        <taxon>Spermatophyta</taxon>
        <taxon>Magnoliopsida</taxon>
        <taxon>eudicotyledons</taxon>
        <taxon>Gunneridae</taxon>
        <taxon>Pentapetalae</taxon>
        <taxon>rosids</taxon>
        <taxon>fabids</taxon>
        <taxon>Malpighiales</taxon>
        <taxon>Passifloraceae</taxon>
        <taxon>Turnera</taxon>
    </lineage>
</organism>
<feature type="domain" description="DUF547" evidence="3">
    <location>
        <begin position="367"/>
        <end position="500"/>
    </location>
</feature>
<dbReference type="InterPro" id="IPR025757">
    <property type="entry name" value="MIP1_Leuzipper"/>
</dbReference>
<feature type="coiled-coil region" evidence="1">
    <location>
        <begin position="137"/>
        <end position="171"/>
    </location>
</feature>
<gene>
    <name evidence="5" type="ORF">Tsubulata_022336</name>
</gene>
<keyword evidence="1" id="KW-0175">Coiled coil</keyword>
<evidence type="ECO:0000313" key="5">
    <source>
        <dbReference type="EMBL" id="KAJ4844289.1"/>
    </source>
</evidence>
<name>A0A9Q0JJV1_9ROSI</name>
<reference evidence="5" key="2">
    <citation type="journal article" date="2023" name="Plants (Basel)">
        <title>Annotation of the Turnera subulata (Passifloraceae) Draft Genome Reveals the S-Locus Evolved after the Divergence of Turneroideae from Passifloroideae in a Stepwise Manner.</title>
        <authorList>
            <person name="Henning P.M."/>
            <person name="Roalson E.H."/>
            <person name="Mir W."/>
            <person name="McCubbin A.G."/>
            <person name="Shore J.S."/>
        </authorList>
    </citation>
    <scope>NUCLEOTIDE SEQUENCE</scope>
    <source>
        <strain evidence="5">F60SS</strain>
    </source>
</reference>
<accession>A0A9Q0JJV1</accession>
<feature type="region of interest" description="Disordered" evidence="2">
    <location>
        <begin position="200"/>
        <end position="225"/>
    </location>
</feature>
<evidence type="ECO:0000259" key="3">
    <source>
        <dbReference type="Pfam" id="PF04784"/>
    </source>
</evidence>
<dbReference type="AlphaFoldDB" id="A0A9Q0JJV1"/>
<reference evidence="5" key="1">
    <citation type="submission" date="2022-02" db="EMBL/GenBank/DDBJ databases">
        <authorList>
            <person name="Henning P.M."/>
            <person name="McCubbin A.G."/>
            <person name="Shore J.S."/>
        </authorList>
    </citation>
    <scope>NUCLEOTIDE SEQUENCE</scope>
    <source>
        <strain evidence="5">F60SS</strain>
        <tissue evidence="5">Leaves</tissue>
    </source>
</reference>
<dbReference type="OrthoDB" id="418495at2759"/>
<dbReference type="PANTHER" id="PTHR23054">
    <property type="entry name" value="TERNARY COMPLEX FACTOR MIP1, LEUCINE-ZIPPER-RELATED"/>
    <property type="match status" value="1"/>
</dbReference>
<dbReference type="EMBL" id="JAKUCV010002001">
    <property type="protein sequence ID" value="KAJ4844289.1"/>
    <property type="molecule type" value="Genomic_DNA"/>
</dbReference>
<evidence type="ECO:0000256" key="1">
    <source>
        <dbReference type="SAM" id="Coils"/>
    </source>
</evidence>
<sequence>MLCLKSPVLDDPDDNIHSDTTNDGGFVLPINFGSSFHKYVWKGVGRVSSRSLGRSADGSPSCSSISDFEDMKPKDRKRGKLKGSKASLYKCQLEQDVQKLQQQLQDEIALRLALAGAVENSDSSLCTTSCQLPDKRTQDLLDSIASLEVTVSKLEEQSVALQYQLSQERNERRLAEYRLRHSPCPPSPLSDSYEIMRPCSSGQEKQKIEDNQPWKNDTKQQENDAVVENQPNQISEQMVLCMKDIFLCLADPSKLSSSQCMASPSSPLGHLSYASLASFSDSPVTNSVIKSPSADMEHDSEVSSARYCKFDPYGVPGKVDWTVGIGTYSMAGEVSWLSVGRKELEYASEALKNFRSLVEQLADIDPSCLSCSQKLAFWINVYNALIMHALLAYGVPKSEIKLFSLMQKAAYTIGGHRFSAADIEYNILKMKPPAHRPQIALVLVLQKFKVSEELKKFCIDQPEPLLAFALSCGMYSSPAVRIFRPQNVNEQLHLSLKDYVQASVGISNKNKLLVPKLLYCFAKGLVDDSLLPEWICQYLTPEQAAMVRACSSKHKWRLLGARSFCVLPFDSRFRYLYL</sequence>
<keyword evidence="6" id="KW-1185">Reference proteome</keyword>
<feature type="compositionally biased region" description="Basic and acidic residues" evidence="2">
    <location>
        <begin position="204"/>
        <end position="222"/>
    </location>
</feature>
<protein>
    <recommendedName>
        <fullName evidence="7">DUF547 domain-containing protein</fullName>
    </recommendedName>
</protein>
<dbReference type="Pfam" id="PF04784">
    <property type="entry name" value="DUF547"/>
    <property type="match status" value="1"/>
</dbReference>
<evidence type="ECO:0000259" key="4">
    <source>
        <dbReference type="Pfam" id="PF14389"/>
    </source>
</evidence>
<dbReference type="PANTHER" id="PTHR23054:SF61">
    <property type="entry name" value="OS02G0153000 PROTEIN"/>
    <property type="match status" value="1"/>
</dbReference>
<dbReference type="Proteomes" id="UP001141552">
    <property type="component" value="Unassembled WGS sequence"/>
</dbReference>